<dbReference type="AlphaFoldDB" id="A0A1S4CJG8"/>
<feature type="region of interest" description="Disordered" evidence="1">
    <location>
        <begin position="96"/>
        <end position="125"/>
    </location>
</feature>
<evidence type="ECO:0000313" key="2">
    <source>
        <dbReference type="RefSeq" id="XP_016501377.1"/>
    </source>
</evidence>
<name>A0A1S4CJG8_TOBAC</name>
<feature type="compositionally biased region" description="Polar residues" evidence="1">
    <location>
        <begin position="96"/>
        <end position="108"/>
    </location>
</feature>
<reference evidence="2" key="1">
    <citation type="submission" date="2025-08" db="UniProtKB">
        <authorList>
            <consortium name="RefSeq"/>
        </authorList>
    </citation>
    <scope>IDENTIFICATION</scope>
</reference>
<dbReference type="OrthoDB" id="1303354at2759"/>
<dbReference type="PaxDb" id="4097-A0A1S4CJG8"/>
<accession>A0A1S4CJG8</accession>
<evidence type="ECO:0000256" key="1">
    <source>
        <dbReference type="SAM" id="MobiDB-lite"/>
    </source>
</evidence>
<dbReference type="Gene3D" id="3.60.10.10">
    <property type="entry name" value="Endonuclease/exonuclease/phosphatase"/>
    <property type="match status" value="1"/>
</dbReference>
<dbReference type="SUPFAM" id="SSF56219">
    <property type="entry name" value="DNase I-like"/>
    <property type="match status" value="1"/>
</dbReference>
<organism evidence="2">
    <name type="scientific">Nicotiana tabacum</name>
    <name type="common">Common tobacco</name>
    <dbReference type="NCBI Taxonomy" id="4097"/>
    <lineage>
        <taxon>Eukaryota</taxon>
        <taxon>Viridiplantae</taxon>
        <taxon>Streptophyta</taxon>
        <taxon>Embryophyta</taxon>
        <taxon>Tracheophyta</taxon>
        <taxon>Spermatophyta</taxon>
        <taxon>Magnoliopsida</taxon>
        <taxon>eudicotyledons</taxon>
        <taxon>Gunneridae</taxon>
        <taxon>Pentapetalae</taxon>
        <taxon>asterids</taxon>
        <taxon>lamiids</taxon>
        <taxon>Solanales</taxon>
        <taxon>Solanaceae</taxon>
        <taxon>Nicotianoideae</taxon>
        <taxon>Nicotianeae</taxon>
        <taxon>Nicotiana</taxon>
    </lineage>
</organism>
<proteinExistence type="predicted"/>
<dbReference type="RefSeq" id="XP_016501377.1">
    <property type="nucleotide sequence ID" value="XM_016645891.1"/>
</dbReference>
<dbReference type="KEGG" id="nta:107819740"/>
<dbReference type="PANTHER" id="PTHR33710:SF78">
    <property type="entry name" value="ENDONUCLEASE_EXONUCLEASE_PHOSPHATASE DOMAIN-CONTAINING PROTEIN"/>
    <property type="match status" value="1"/>
</dbReference>
<sequence length="158" mass="18483">MELPTTGSRFTWNDRQRGNRVYSKIDWVFINNDWLNQMPAYGARYLPEGISDHCPIKVEQLHTKQNTSRPFRYCNIWASHLDFLEKVETAWQLQGYPSRSRGGQNTVRADTKRVTHNPHRSGSIEKGKSIIPEVQKVFLHGRKLPAAMKQSNMDKDWR</sequence>
<gene>
    <name evidence="2" type="primary">LOC107819740</name>
</gene>
<evidence type="ECO:0008006" key="3">
    <source>
        <dbReference type="Google" id="ProtNLM"/>
    </source>
</evidence>
<dbReference type="InterPro" id="IPR036691">
    <property type="entry name" value="Endo/exonu/phosph_ase_sf"/>
</dbReference>
<protein>
    <recommendedName>
        <fullName evidence="3">Craniofacial development protein 2-like</fullName>
    </recommendedName>
</protein>
<dbReference type="PANTHER" id="PTHR33710">
    <property type="entry name" value="BNAC02G09200D PROTEIN"/>
    <property type="match status" value="1"/>
</dbReference>